<name>A0ABU9XVL0_9SPHN</name>
<reference evidence="1 2" key="1">
    <citation type="submission" date="2024-05" db="EMBL/GenBank/DDBJ databases">
        <authorList>
            <person name="Liu Q."/>
            <person name="Xin Y.-H."/>
        </authorList>
    </citation>
    <scope>NUCLEOTIDE SEQUENCE [LARGE SCALE GENOMIC DNA]</scope>
    <source>
        <strain evidence="1 2">CGMCC 1.15349</strain>
    </source>
</reference>
<accession>A0ABU9XVL0</accession>
<dbReference type="Proteomes" id="UP001404104">
    <property type="component" value="Unassembled WGS sequence"/>
</dbReference>
<comment type="caution">
    <text evidence="1">The sequence shown here is derived from an EMBL/GenBank/DDBJ whole genome shotgun (WGS) entry which is preliminary data.</text>
</comment>
<gene>
    <name evidence="1" type="ORF">ABC969_14245</name>
</gene>
<protein>
    <submittedName>
        <fullName evidence="1">Uncharacterized protein</fullName>
    </submittedName>
</protein>
<evidence type="ECO:0000313" key="2">
    <source>
        <dbReference type="Proteomes" id="UP001404104"/>
    </source>
</evidence>
<dbReference type="EMBL" id="JBDIMF010000006">
    <property type="protein sequence ID" value="MEN2787576.1"/>
    <property type="molecule type" value="Genomic_DNA"/>
</dbReference>
<dbReference type="RefSeq" id="WP_345865796.1">
    <property type="nucleotide sequence ID" value="NZ_JBDIMF010000006.1"/>
</dbReference>
<sequence>MTTNPSPSAPLSLIQALHQRWEATQREGTAIENAQIATTDDIARDGRLDRASRANEADGDALRYAILTQIPDGNTDLLILIYHVRLEHDFQANIVSPFGRTDPRPGILSNAIDAMLDFMACDFGINLEAIGPQMQDGCATVSHACRYRTGETEV</sequence>
<evidence type="ECO:0000313" key="1">
    <source>
        <dbReference type="EMBL" id="MEN2787576.1"/>
    </source>
</evidence>
<proteinExistence type="predicted"/>
<organism evidence="1 2">
    <name type="scientific">Sphingomonas qilianensis</name>
    <dbReference type="NCBI Taxonomy" id="1736690"/>
    <lineage>
        <taxon>Bacteria</taxon>
        <taxon>Pseudomonadati</taxon>
        <taxon>Pseudomonadota</taxon>
        <taxon>Alphaproteobacteria</taxon>
        <taxon>Sphingomonadales</taxon>
        <taxon>Sphingomonadaceae</taxon>
        <taxon>Sphingomonas</taxon>
    </lineage>
</organism>
<keyword evidence="2" id="KW-1185">Reference proteome</keyword>